<dbReference type="Pfam" id="PF11927">
    <property type="entry name" value="HODM_asu-like"/>
    <property type="match status" value="1"/>
</dbReference>
<gene>
    <name evidence="1" type="ordered locus">RD1_2567</name>
</gene>
<name>Q166G9_ROSDO</name>
<keyword evidence="2" id="KW-1185">Reference proteome</keyword>
<dbReference type="eggNOG" id="ENOG502Z7ZS">
    <property type="taxonomic scope" value="Bacteria"/>
</dbReference>
<organism evidence="1 2">
    <name type="scientific">Roseobacter denitrificans (strain ATCC 33942 / OCh 114)</name>
    <name type="common">Erythrobacter sp. (strain OCh 114)</name>
    <name type="synonym">Roseobacter denitrificans</name>
    <dbReference type="NCBI Taxonomy" id="375451"/>
    <lineage>
        <taxon>Bacteria</taxon>
        <taxon>Pseudomonadati</taxon>
        <taxon>Pseudomonadota</taxon>
        <taxon>Alphaproteobacteria</taxon>
        <taxon>Rhodobacterales</taxon>
        <taxon>Roseobacteraceae</taxon>
        <taxon>Roseobacter</taxon>
    </lineage>
</organism>
<protein>
    <submittedName>
        <fullName evidence="1">Uncharacterized protein</fullName>
    </submittedName>
</protein>
<dbReference type="InterPro" id="IPR021848">
    <property type="entry name" value="HODM_asu-like"/>
</dbReference>
<proteinExistence type="predicted"/>
<accession>Q166G9</accession>
<reference evidence="1 2" key="1">
    <citation type="journal article" date="2007" name="J. Bacteriol.">
        <title>The complete genome sequence of Roseobacter denitrificans reveals a mixotrophic rather than photosynthetic metabolism.</title>
        <authorList>
            <person name="Swingley W.D."/>
            <person name="Sadekar S."/>
            <person name="Mastrian S.D."/>
            <person name="Matthies H.J."/>
            <person name="Hao J."/>
            <person name="Ramos H."/>
            <person name="Acharya C.R."/>
            <person name="Conrad A.L."/>
            <person name="Taylor H.L."/>
            <person name="Dejesa L.C."/>
            <person name="Shah M.K."/>
            <person name="O'huallachain M.E."/>
            <person name="Lince M.T."/>
            <person name="Blankenship R.E."/>
            <person name="Beatty J.T."/>
            <person name="Touchman J.W."/>
        </authorList>
    </citation>
    <scope>NUCLEOTIDE SEQUENCE [LARGE SCALE GENOMIC DNA]</scope>
    <source>
        <strain evidence="2">ATCC 33942 / OCh 114</strain>
    </source>
</reference>
<evidence type="ECO:0000313" key="2">
    <source>
        <dbReference type="Proteomes" id="UP000007029"/>
    </source>
</evidence>
<dbReference type="EMBL" id="CP000362">
    <property type="protein sequence ID" value="ABG32124.1"/>
    <property type="molecule type" value="Genomic_DNA"/>
</dbReference>
<dbReference type="Proteomes" id="UP000007029">
    <property type="component" value="Chromosome"/>
</dbReference>
<evidence type="ECO:0000313" key="1">
    <source>
        <dbReference type="EMBL" id="ABG32124.1"/>
    </source>
</evidence>
<dbReference type="HOGENOM" id="CLU_1685270_0_0_5"/>
<dbReference type="STRING" id="375451.RD1_2567"/>
<dbReference type="AlphaFoldDB" id="Q166G9"/>
<dbReference type="KEGG" id="rde:RD1_2567"/>
<sequence length="156" mass="17361">MVEVLHKAMPQDLQATNPLPGMRPLKDGQWLRVDEAYASQMAYRRRLIAERRDDVLWQSDAACAAIAELFDRVQEKLPSLGFGRAGHQIHCPDGVVIDDQQDGALAILGKTLQEDFCILQKQGDEHVLTAAASFAFQPVGRWPKKQGGPCQTSTHR</sequence>